<keyword evidence="1" id="KW-0813">Transport</keyword>
<dbReference type="PROSITE" id="PS00211">
    <property type="entry name" value="ABC_TRANSPORTER_1"/>
    <property type="match status" value="1"/>
</dbReference>
<dbReference type="CDD" id="cd03216">
    <property type="entry name" value="ABC_Carb_Monos_I"/>
    <property type="match status" value="1"/>
</dbReference>
<feature type="domain" description="ABC transporter" evidence="5">
    <location>
        <begin position="4"/>
        <end position="240"/>
    </location>
</feature>
<dbReference type="InterPro" id="IPR050107">
    <property type="entry name" value="ABC_carbohydrate_import_ATPase"/>
</dbReference>
<keyword evidence="2" id="KW-0677">Repeat</keyword>
<feature type="domain" description="ABC transporter" evidence="5">
    <location>
        <begin position="256"/>
        <end position="499"/>
    </location>
</feature>
<dbReference type="RefSeq" id="WP_182299547.1">
    <property type="nucleotide sequence ID" value="NZ_CP041969.1"/>
</dbReference>
<dbReference type="Pfam" id="PF00005">
    <property type="entry name" value="ABC_tran"/>
    <property type="match status" value="2"/>
</dbReference>
<keyword evidence="3" id="KW-0547">Nucleotide-binding</keyword>
<dbReference type="Proteomes" id="UP000515679">
    <property type="component" value="Chromosome"/>
</dbReference>
<evidence type="ECO:0000256" key="4">
    <source>
        <dbReference type="ARBA" id="ARBA00022840"/>
    </source>
</evidence>
<reference evidence="6 7" key="1">
    <citation type="submission" date="2019-07" db="EMBL/GenBank/DDBJ databases">
        <authorList>
            <person name="Kim J.K."/>
            <person name="Cheong H.-M."/>
            <person name="Choi Y."/>
            <person name="Hwang K.J."/>
            <person name="Lee S."/>
            <person name="Choi C."/>
        </authorList>
    </citation>
    <scope>NUCLEOTIDE SEQUENCE [LARGE SCALE GENOMIC DNA]</scope>
    <source>
        <strain evidence="6 7">KS 22</strain>
    </source>
</reference>
<dbReference type="PANTHER" id="PTHR43790">
    <property type="entry name" value="CARBOHYDRATE TRANSPORT ATP-BINDING PROTEIN MG119-RELATED"/>
    <property type="match status" value="1"/>
</dbReference>
<dbReference type="AlphaFoldDB" id="A0A7G5C279"/>
<dbReference type="CDD" id="cd03215">
    <property type="entry name" value="ABC_Carb_Monos_II"/>
    <property type="match status" value="1"/>
</dbReference>
<name>A0A7G5C279_9BACL</name>
<evidence type="ECO:0000256" key="3">
    <source>
        <dbReference type="ARBA" id="ARBA00022741"/>
    </source>
</evidence>
<dbReference type="InterPro" id="IPR027417">
    <property type="entry name" value="P-loop_NTPase"/>
</dbReference>
<dbReference type="GO" id="GO:0005524">
    <property type="term" value="F:ATP binding"/>
    <property type="evidence" value="ECO:0007669"/>
    <property type="project" value="UniProtKB-KW"/>
</dbReference>
<dbReference type="PROSITE" id="PS50893">
    <property type="entry name" value="ABC_TRANSPORTER_2"/>
    <property type="match status" value="2"/>
</dbReference>
<dbReference type="Gene3D" id="3.40.50.300">
    <property type="entry name" value="P-loop containing nucleotide triphosphate hydrolases"/>
    <property type="match status" value="2"/>
</dbReference>
<dbReference type="SMART" id="SM00382">
    <property type="entry name" value="AAA"/>
    <property type="match status" value="1"/>
</dbReference>
<evidence type="ECO:0000256" key="2">
    <source>
        <dbReference type="ARBA" id="ARBA00022737"/>
    </source>
</evidence>
<dbReference type="PANTHER" id="PTHR43790:SF9">
    <property type="entry name" value="GALACTOFURANOSE TRANSPORTER ATP-BINDING PROTEIN YTFR"/>
    <property type="match status" value="1"/>
</dbReference>
<dbReference type="EMBL" id="CP041969">
    <property type="protein sequence ID" value="QMV43313.1"/>
    <property type="molecule type" value="Genomic_DNA"/>
</dbReference>
<dbReference type="KEGG" id="cchl:FPL14_20630"/>
<dbReference type="GO" id="GO:0016887">
    <property type="term" value="F:ATP hydrolysis activity"/>
    <property type="evidence" value="ECO:0007669"/>
    <property type="project" value="InterPro"/>
</dbReference>
<dbReference type="InterPro" id="IPR003439">
    <property type="entry name" value="ABC_transporter-like_ATP-bd"/>
</dbReference>
<evidence type="ECO:0000259" key="5">
    <source>
        <dbReference type="PROSITE" id="PS50893"/>
    </source>
</evidence>
<keyword evidence="7" id="KW-1185">Reference proteome</keyword>
<keyword evidence="4 6" id="KW-0067">ATP-binding</keyword>
<dbReference type="InterPro" id="IPR017871">
    <property type="entry name" value="ABC_transporter-like_CS"/>
</dbReference>
<evidence type="ECO:0000313" key="6">
    <source>
        <dbReference type="EMBL" id="QMV43313.1"/>
    </source>
</evidence>
<sequence>MQLLEAKSLRKSYGGVMALRDGNLICKQGKVCGLLGANGSGKSTFSKMISGVVKPDGGEIWFDGERLNVANPQEAKKHGIIMVHQHLSLVPELTIWENMTLGSEPESSIGFMNDRQSKELAATYLSKFAPELSIDEKVKDLSLAQKQFVEIAKAISHKPKLLILDEPTAPLETSEVEKLFAVMRELKAHNTSIIFISHRLWEIKTICDYVVVFRNGETVGAIDFETEAKDENLIVSMISGKEHRHAKDNAPASSAIQSEKMLEVRELMLRKSKDRVSFDIKKGEIVGLGGLQGQGQEELLLVLSGLVQPKQGQISLGGKNLKLRHPKHAVREGMVLVPGDRHKEGLFLQHDVLLNLIYPQFATKKTGFFLNMKKLKAEANDVIRQVNIVPNDPGKVVQYLSGGNQQKVVVGKWLPLSPKVLLLSDPAKGVDIGAKKELYDTVRKLAAQGTSVLLYASDHEELMDICDRVFILFEDQIVDELMPADYSEQRFVSSSLRSAKAAVN</sequence>
<accession>A0A7G5C279</accession>
<dbReference type="SUPFAM" id="SSF52540">
    <property type="entry name" value="P-loop containing nucleoside triphosphate hydrolases"/>
    <property type="match status" value="2"/>
</dbReference>
<organism evidence="6 7">
    <name type="scientific">Cohnella cholangitidis</name>
    <dbReference type="NCBI Taxonomy" id="2598458"/>
    <lineage>
        <taxon>Bacteria</taxon>
        <taxon>Bacillati</taxon>
        <taxon>Bacillota</taxon>
        <taxon>Bacilli</taxon>
        <taxon>Bacillales</taxon>
        <taxon>Paenibacillaceae</taxon>
        <taxon>Cohnella</taxon>
    </lineage>
</organism>
<proteinExistence type="predicted"/>
<gene>
    <name evidence="6" type="ORF">FPL14_20630</name>
</gene>
<evidence type="ECO:0000313" key="7">
    <source>
        <dbReference type="Proteomes" id="UP000515679"/>
    </source>
</evidence>
<protein>
    <submittedName>
        <fullName evidence="6">Sugar ABC transporter ATP-binding protein</fullName>
    </submittedName>
</protein>
<dbReference type="InterPro" id="IPR003593">
    <property type="entry name" value="AAA+_ATPase"/>
</dbReference>
<evidence type="ECO:0000256" key="1">
    <source>
        <dbReference type="ARBA" id="ARBA00022448"/>
    </source>
</evidence>